<gene>
    <name evidence="1" type="ORF">M8818_000889</name>
</gene>
<comment type="caution">
    <text evidence="1">The sequence shown here is derived from an EMBL/GenBank/DDBJ whole genome shotgun (WGS) entry which is preliminary data.</text>
</comment>
<evidence type="ECO:0000313" key="1">
    <source>
        <dbReference type="EMBL" id="KAK8219158.1"/>
    </source>
</evidence>
<name>A0ACC3SL16_9PEZI</name>
<dbReference type="Proteomes" id="UP001320706">
    <property type="component" value="Unassembled WGS sequence"/>
</dbReference>
<organism evidence="1 2">
    <name type="scientific">Zalaria obscura</name>
    <dbReference type="NCBI Taxonomy" id="2024903"/>
    <lineage>
        <taxon>Eukaryota</taxon>
        <taxon>Fungi</taxon>
        <taxon>Dikarya</taxon>
        <taxon>Ascomycota</taxon>
        <taxon>Pezizomycotina</taxon>
        <taxon>Dothideomycetes</taxon>
        <taxon>Dothideomycetidae</taxon>
        <taxon>Dothideales</taxon>
        <taxon>Zalariaceae</taxon>
        <taxon>Zalaria</taxon>
    </lineage>
</organism>
<evidence type="ECO:0000313" key="2">
    <source>
        <dbReference type="Proteomes" id="UP001320706"/>
    </source>
</evidence>
<keyword evidence="2" id="KW-1185">Reference proteome</keyword>
<protein>
    <submittedName>
        <fullName evidence="1">Uncharacterized protein</fullName>
    </submittedName>
</protein>
<dbReference type="EMBL" id="JAMKPW020000004">
    <property type="protein sequence ID" value="KAK8219158.1"/>
    <property type="molecule type" value="Genomic_DNA"/>
</dbReference>
<proteinExistence type="predicted"/>
<accession>A0ACC3SL16</accession>
<reference evidence="1" key="1">
    <citation type="submission" date="2024-02" db="EMBL/GenBank/DDBJ databases">
        <title>Metagenome Assembled Genome of Zalaria obscura JY119.</title>
        <authorList>
            <person name="Vighnesh L."/>
            <person name="Jagadeeshwari U."/>
            <person name="Venkata Ramana C."/>
            <person name="Sasikala C."/>
        </authorList>
    </citation>
    <scope>NUCLEOTIDE SEQUENCE</scope>
    <source>
        <strain evidence="1">JY119</strain>
    </source>
</reference>
<sequence>MHLSSISLVSRRFHNLVTTPHAWRSAFSRFFPGPDSLNATDDEEEDEYDDTLRTERRAFARVTALASWRSEYILRTRLLRSLARGKPVQAIASPTAARTGQCHTSTSVVMYNSQLFTTINHLHATFGSGLNKRVPRFIHGADDVGAASSSDPSAGKVDPWGLTDPTVLVQFADRYPGDAQYGLGSGEIVGAPNVMDVSQPYGMVYGEGTPDGMVYYRFVEEMRGRFLAASSGLSALELGIPKVLSTREAVTSVWIAKSSNIPSLTDGLIGIVSGSSLGVVTTYSLGPLGARDQKFTRGEMTARWVLSPGVPIIAIAVDEQYSLKRQAQNRIWAVALNALGEIHYLTRFPKRVPPGAGTRFDDEAREKSPWLTGRSVYWTLAEPSRRIARPNPYSGASVDGSYSPRTSWDGMCLSKEQIKAETHEIEDYLGRKPKDFQRSCLGWDMRRRLEVDFTGDDGNGAGETVVVFDCGLEEDGVASITRFMRCKSADPFATPKVDDLPSLTSSSNIPTATSSLFGGPVSSAIPSPNLAPTPKVEFSLSDMGGDLVHQQSSEEWRSSTFSLGGLKSVEIITTALDCSTFATLTASEDPLLTMSGASSTSSPSLTPLSQGEIAASPADIPGQRARFVAAGTKLGSVLLWNMRSPPPTSTSITNTIEPVRIIHTDSPQISCLALSSLYLVHGGNDGLVQAWDPLASSTSPIRTLNSRFSSRARRRLVQAQASPQGVGINLFAAGAICLDPDPTVLRGMVSLGTHLRYWSYSSSAADQYKSHKRRLRRSERGSNYAGERALAGVARGNLKDYIASEKFEMDLEAERQEKEAVHLAGRFGTELLGDDATEEEIMAYAALLSQEALEREQKRRESDTTAAIQASLAGSDSSVLGSNTGMTTPQDIPSPQQSSSNVEEEVDPDIAEAIRLSLEAEQDQSFEADNSSWDIPIRYAKGRNGSTPKASPPQYGGAEGSNAKELTDLEFAIQLSMAEEESRKAAEAEAGDAFPALSPGEGNAEGGRSKGKGRMW</sequence>